<dbReference type="Proteomes" id="UP001207468">
    <property type="component" value="Unassembled WGS sequence"/>
</dbReference>
<organism evidence="1 2">
    <name type="scientific">Russula earlei</name>
    <dbReference type="NCBI Taxonomy" id="71964"/>
    <lineage>
        <taxon>Eukaryota</taxon>
        <taxon>Fungi</taxon>
        <taxon>Dikarya</taxon>
        <taxon>Basidiomycota</taxon>
        <taxon>Agaricomycotina</taxon>
        <taxon>Agaricomycetes</taxon>
        <taxon>Russulales</taxon>
        <taxon>Russulaceae</taxon>
        <taxon>Russula</taxon>
    </lineage>
</organism>
<keyword evidence="2" id="KW-1185">Reference proteome</keyword>
<proteinExistence type="predicted"/>
<protein>
    <submittedName>
        <fullName evidence="1">Uncharacterized protein</fullName>
    </submittedName>
</protein>
<gene>
    <name evidence="1" type="ORF">F5148DRAFT_387464</name>
</gene>
<sequence length="208" mass="23643">MSHWESLAAAMQKPFPVLTSLRFGVHSYYTVTSLPDSFLGGYSPLLRRLWLESCTLPGIPKLLLSTNHLVNLALWDIPDSGYISPQDLGTALSVMSRLEILRLEFRSRLYPASRPPPPLTRSVLPALTLLKFKGVHECLEDLLAQIEVPFLNKLQIKFFMDPEFVLPQLHRLVGHAKSFKTCDRATVRTVRNGIHFSIFGGKRRFLSW</sequence>
<accession>A0ACC0U041</accession>
<evidence type="ECO:0000313" key="1">
    <source>
        <dbReference type="EMBL" id="KAI9455751.1"/>
    </source>
</evidence>
<evidence type="ECO:0000313" key="2">
    <source>
        <dbReference type="Proteomes" id="UP001207468"/>
    </source>
</evidence>
<reference evidence="1" key="1">
    <citation type="submission" date="2021-03" db="EMBL/GenBank/DDBJ databases">
        <title>Evolutionary priming and transition to the ectomycorrhizal habit in an iconic lineage of mushroom-forming fungi: is preadaptation a requirement?</title>
        <authorList>
            <consortium name="DOE Joint Genome Institute"/>
            <person name="Looney B.P."/>
            <person name="Miyauchi S."/>
            <person name="Morin E."/>
            <person name="Drula E."/>
            <person name="Courty P.E."/>
            <person name="Chicoki N."/>
            <person name="Fauchery L."/>
            <person name="Kohler A."/>
            <person name="Kuo A."/>
            <person name="LaButti K."/>
            <person name="Pangilinan J."/>
            <person name="Lipzen A."/>
            <person name="Riley R."/>
            <person name="Andreopoulos W."/>
            <person name="He G."/>
            <person name="Johnson J."/>
            <person name="Barry K.W."/>
            <person name="Grigoriev I.V."/>
            <person name="Nagy L."/>
            <person name="Hibbett D."/>
            <person name="Henrissat B."/>
            <person name="Matheny P.B."/>
            <person name="Labbe J."/>
            <person name="Martin A.F."/>
        </authorList>
    </citation>
    <scope>NUCLEOTIDE SEQUENCE</scope>
    <source>
        <strain evidence="1">BPL698</strain>
    </source>
</reference>
<name>A0ACC0U041_9AGAM</name>
<dbReference type="EMBL" id="JAGFNK010000246">
    <property type="protein sequence ID" value="KAI9455751.1"/>
    <property type="molecule type" value="Genomic_DNA"/>
</dbReference>
<comment type="caution">
    <text evidence="1">The sequence shown here is derived from an EMBL/GenBank/DDBJ whole genome shotgun (WGS) entry which is preliminary data.</text>
</comment>